<dbReference type="Proteomes" id="UP000199556">
    <property type="component" value="Unassembled WGS sequence"/>
</dbReference>
<dbReference type="AlphaFoldDB" id="A0A1I4SYN8"/>
<reference evidence="1 2" key="1">
    <citation type="submission" date="2016-10" db="EMBL/GenBank/DDBJ databases">
        <authorList>
            <person name="de Groot N.N."/>
        </authorList>
    </citation>
    <scope>NUCLEOTIDE SEQUENCE [LARGE SCALE GENOMIC DNA]</scope>
    <source>
        <strain evidence="1 2">DSM 4180</strain>
    </source>
</reference>
<keyword evidence="2" id="KW-1185">Reference proteome</keyword>
<dbReference type="InterPro" id="IPR013382">
    <property type="entry name" value="CRISPR-assoc_prot_Cse2"/>
</dbReference>
<dbReference type="STRING" id="195064.SAMN05421721_1253"/>
<accession>A0A1I4SYN8</accession>
<sequence>MSEKRFSPQVLRDREGEEGVAERLREWWARLHGVQGEGVSPYSSGARSVLRRATGPDDALLSEGFRYLWFALPQGRRTSRDMRAWGAVAIVLAEVAEHVPDRTFAAAMAAEREPAGSGSPVVSELRFRQLLQSRDLDEFVRRARRVVHLIDQRVDVRSLADDLLLWHREKSGYFAARPDHRLAVRWADAYFTRLACYPH</sequence>
<evidence type="ECO:0000313" key="1">
    <source>
        <dbReference type="EMBL" id="SFM69582.1"/>
    </source>
</evidence>
<dbReference type="RefSeq" id="WP_090487654.1">
    <property type="nucleotide sequence ID" value="NZ_FOUO01000025.1"/>
</dbReference>
<protein>
    <submittedName>
        <fullName evidence="1">CRISPR-associated protein, Cse2 family</fullName>
    </submittedName>
</protein>
<dbReference type="InterPro" id="IPR038287">
    <property type="entry name" value="Cse2_sf"/>
</dbReference>
<evidence type="ECO:0000313" key="2">
    <source>
        <dbReference type="Proteomes" id="UP000199556"/>
    </source>
</evidence>
<dbReference type="Pfam" id="PF09485">
    <property type="entry name" value="CRISPR_Cse2"/>
    <property type="match status" value="1"/>
</dbReference>
<name>A0A1I4SYN8_ECTMO</name>
<organism evidence="1 2">
    <name type="scientific">Ectothiorhodospira mobilis</name>
    <dbReference type="NCBI Taxonomy" id="195064"/>
    <lineage>
        <taxon>Bacteria</taxon>
        <taxon>Pseudomonadati</taxon>
        <taxon>Pseudomonadota</taxon>
        <taxon>Gammaproteobacteria</taxon>
        <taxon>Chromatiales</taxon>
        <taxon>Ectothiorhodospiraceae</taxon>
        <taxon>Ectothiorhodospira</taxon>
    </lineage>
</organism>
<gene>
    <name evidence="1" type="ORF">SAMN05421721_1253</name>
</gene>
<dbReference type="EMBL" id="FOUO01000025">
    <property type="protein sequence ID" value="SFM69582.1"/>
    <property type="molecule type" value="Genomic_DNA"/>
</dbReference>
<dbReference type="CDD" id="cd09731">
    <property type="entry name" value="Cse2_I-E"/>
    <property type="match status" value="1"/>
</dbReference>
<dbReference type="NCBIfam" id="TIGR02548">
    <property type="entry name" value="casB_cse2"/>
    <property type="match status" value="1"/>
</dbReference>
<dbReference type="Gene3D" id="1.10.520.40">
    <property type="entry name" value="CRISPR-associated protein Cse2"/>
    <property type="match status" value="1"/>
</dbReference>
<proteinExistence type="predicted"/>
<dbReference type="OrthoDB" id="5572740at2"/>